<dbReference type="SUPFAM" id="SSF57701">
    <property type="entry name" value="Zn2/Cys6 DNA-binding domain"/>
    <property type="match status" value="1"/>
</dbReference>
<dbReference type="OrthoDB" id="5419315at2759"/>
<feature type="compositionally biased region" description="Low complexity" evidence="3">
    <location>
        <begin position="226"/>
        <end position="238"/>
    </location>
</feature>
<dbReference type="RefSeq" id="XP_018276343.1">
    <property type="nucleotide sequence ID" value="XM_018424874.1"/>
</dbReference>
<dbReference type="EMBL" id="KQ087247">
    <property type="protein sequence ID" value="KLT39852.1"/>
    <property type="molecule type" value="Genomic_DNA"/>
</dbReference>
<evidence type="ECO:0000313" key="5">
    <source>
        <dbReference type="EMBL" id="KLT39852.1"/>
    </source>
</evidence>
<dbReference type="Proteomes" id="UP000053611">
    <property type="component" value="Unassembled WGS sequence"/>
</dbReference>
<feature type="domain" description="Zn(2)-C6 fungal-type" evidence="4">
    <location>
        <begin position="157"/>
        <end position="189"/>
    </location>
</feature>
<dbReference type="GO" id="GO:0005634">
    <property type="term" value="C:nucleus"/>
    <property type="evidence" value="ECO:0007669"/>
    <property type="project" value="UniProtKB-SubCell"/>
</dbReference>
<comment type="subcellular location">
    <subcellularLocation>
        <location evidence="1">Nucleus</location>
    </subcellularLocation>
</comment>
<reference evidence="5 6" key="1">
    <citation type="submission" date="2015-03" db="EMBL/GenBank/DDBJ databases">
        <title>Genomics and transcriptomics of the oil-accumulating basidiomycete yeast T. oleaginosus allow insights into substrate utilization and the diverse evolutionary trajectories of mating systems in fungi.</title>
        <authorList>
            <consortium name="DOE Joint Genome Institute"/>
            <person name="Kourist R."/>
            <person name="Kracht O."/>
            <person name="Bracharz F."/>
            <person name="Lipzen A."/>
            <person name="Nolan M."/>
            <person name="Ohm R."/>
            <person name="Grigoriev I."/>
            <person name="Sun S."/>
            <person name="Heitman J."/>
            <person name="Bruck T."/>
            <person name="Nowrousian M."/>
        </authorList>
    </citation>
    <scope>NUCLEOTIDE SEQUENCE [LARGE SCALE GENOMIC DNA]</scope>
    <source>
        <strain evidence="5 6">IBC0246</strain>
    </source>
</reference>
<organism evidence="5 6">
    <name type="scientific">Cutaneotrichosporon oleaginosum</name>
    <dbReference type="NCBI Taxonomy" id="879819"/>
    <lineage>
        <taxon>Eukaryota</taxon>
        <taxon>Fungi</taxon>
        <taxon>Dikarya</taxon>
        <taxon>Basidiomycota</taxon>
        <taxon>Agaricomycotina</taxon>
        <taxon>Tremellomycetes</taxon>
        <taxon>Trichosporonales</taxon>
        <taxon>Trichosporonaceae</taxon>
        <taxon>Cutaneotrichosporon</taxon>
    </lineage>
</organism>
<feature type="compositionally biased region" description="Basic residues" evidence="3">
    <location>
        <begin position="139"/>
        <end position="149"/>
    </location>
</feature>
<dbReference type="InterPro" id="IPR036864">
    <property type="entry name" value="Zn2-C6_fun-type_DNA-bd_sf"/>
</dbReference>
<evidence type="ECO:0000313" key="6">
    <source>
        <dbReference type="Proteomes" id="UP000053611"/>
    </source>
</evidence>
<dbReference type="STRING" id="879819.A0A0J0XFK3"/>
<dbReference type="SMART" id="SM00066">
    <property type="entry name" value="GAL4"/>
    <property type="match status" value="1"/>
</dbReference>
<keyword evidence="2" id="KW-0539">Nucleus</keyword>
<evidence type="ECO:0000256" key="2">
    <source>
        <dbReference type="ARBA" id="ARBA00023242"/>
    </source>
</evidence>
<protein>
    <recommendedName>
        <fullName evidence="4">Zn(2)-C6 fungal-type domain-containing protein</fullName>
    </recommendedName>
</protein>
<dbReference type="AlphaFoldDB" id="A0A0J0XFK3"/>
<feature type="region of interest" description="Disordered" evidence="3">
    <location>
        <begin position="575"/>
        <end position="614"/>
    </location>
</feature>
<feature type="region of interest" description="Disordered" evidence="3">
    <location>
        <begin position="55"/>
        <end position="77"/>
    </location>
</feature>
<dbReference type="InterPro" id="IPR021858">
    <property type="entry name" value="Fun_TF"/>
</dbReference>
<accession>A0A0J0XFK3</accession>
<dbReference type="GO" id="GO:0000981">
    <property type="term" value="F:DNA-binding transcription factor activity, RNA polymerase II-specific"/>
    <property type="evidence" value="ECO:0007669"/>
    <property type="project" value="InterPro"/>
</dbReference>
<sequence length="813" mass="86587">MSSYLDSVDCQQYPDMFGLDLAPNNFLQVNSDSSGASSPDIASLLPARHRWDSPMPSAPIDIPHAHSHAHSHPHDSVSPIRAGAVSAPPWFGITGQGAYEMPSDTEWRDDHRHPFMSQTYAPPRHHPYLTEPRPEPPRKSGRLGVKRRQKYTRSRTGCLGCRARRIKCDEARPICRRCVVAKRESDCVFPDQGVKKPKGSDSECSSPEQRKPSPEIPGLVHRSSDESQPSSSSLSTHGGSEDVQLGIGFKPDFLGFDLMPEGMELGLGWSAPPFLPNNLETDLNNAPLSFLNSAAPVPHPHQMVGRESGEKSPSPATPMLTTPNYFLPYFPTAHEQNLILHYCAHAAALTIAIPLGPNPMLAVSLPLALASPRGTNAACDALRAALLGVGAAHQAFLQARGGHPSTATTGLAAALSLREEGKELVRAAVARGDNSDAALAAATSLATIDIFLGGSGWEENFAVAKSIVSARGGPSALLAGPTTALPDGSIVTPARLSLEILAIYDTFASLPCGTSPSLLSDEDDWWFSPSLDDADGYPSTPFGAASVETQFGVSRVAIHLFARTARLLARVTSPLSEPPTPFGPGESAIPGPSGGAGSRRGSLAGPPSRSGSIGSRLATDVFEALVGRRMDTAFKRGGIFAPDANPFGPATAAPASPLDDSLAEEAACFKLDLDGWIESLSTANTHERVHAGDRAYAFAMRILLLRMVFGRARTDALVQRAALEVMQACSISTAALGMSIDLMWPAVVAGCCLNGVDRTWVETLLEGFKTQCCFDVDTASRIIREVWRRVDAGDRTADWKPVCDDLGLRVLLC</sequence>
<dbReference type="Gene3D" id="4.10.240.10">
    <property type="entry name" value="Zn(2)-C6 fungal-type DNA-binding domain"/>
    <property type="match status" value="1"/>
</dbReference>
<dbReference type="PANTHER" id="PTHR37534">
    <property type="entry name" value="TRANSCRIPTIONAL ACTIVATOR PROTEIN UGA3"/>
    <property type="match status" value="1"/>
</dbReference>
<feature type="region of interest" description="Disordered" evidence="3">
    <location>
        <begin position="189"/>
        <end position="242"/>
    </location>
</feature>
<evidence type="ECO:0000256" key="1">
    <source>
        <dbReference type="ARBA" id="ARBA00004123"/>
    </source>
</evidence>
<keyword evidence="6" id="KW-1185">Reference proteome</keyword>
<dbReference type="PANTHER" id="PTHR37534:SF20">
    <property type="entry name" value="PRO1A C6 ZINK-FINGER PROTEIN"/>
    <property type="match status" value="1"/>
</dbReference>
<dbReference type="PROSITE" id="PS50048">
    <property type="entry name" value="ZN2_CY6_FUNGAL_2"/>
    <property type="match status" value="1"/>
</dbReference>
<feature type="compositionally biased region" description="Low complexity" evidence="3">
    <location>
        <begin position="599"/>
        <end position="614"/>
    </location>
</feature>
<dbReference type="Pfam" id="PF11951">
    <property type="entry name" value="Fungal_trans_2"/>
    <property type="match status" value="1"/>
</dbReference>
<dbReference type="Pfam" id="PF00172">
    <property type="entry name" value="Zn_clus"/>
    <property type="match status" value="1"/>
</dbReference>
<name>A0A0J0XFK3_9TREE</name>
<feature type="region of interest" description="Disordered" evidence="3">
    <location>
        <begin position="102"/>
        <end position="149"/>
    </location>
</feature>
<dbReference type="PROSITE" id="PS00463">
    <property type="entry name" value="ZN2_CY6_FUNGAL_1"/>
    <property type="match status" value="1"/>
</dbReference>
<dbReference type="CDD" id="cd00067">
    <property type="entry name" value="GAL4"/>
    <property type="match status" value="1"/>
</dbReference>
<evidence type="ECO:0000259" key="4">
    <source>
        <dbReference type="PROSITE" id="PS50048"/>
    </source>
</evidence>
<proteinExistence type="predicted"/>
<evidence type="ECO:0000256" key="3">
    <source>
        <dbReference type="SAM" id="MobiDB-lite"/>
    </source>
</evidence>
<dbReference type="GO" id="GO:0008270">
    <property type="term" value="F:zinc ion binding"/>
    <property type="evidence" value="ECO:0007669"/>
    <property type="project" value="InterPro"/>
</dbReference>
<gene>
    <name evidence="5" type="ORF">CC85DRAFT_293570</name>
</gene>
<dbReference type="InterPro" id="IPR001138">
    <property type="entry name" value="Zn2Cys6_DnaBD"/>
</dbReference>
<dbReference type="GeneID" id="28985477"/>